<feature type="transmembrane region" description="Helical" evidence="5">
    <location>
        <begin position="146"/>
        <end position="174"/>
    </location>
</feature>
<evidence type="ECO:0000256" key="5">
    <source>
        <dbReference type="HAMAP-Rule" id="MF_00902"/>
    </source>
</evidence>
<keyword evidence="2 5" id="KW-0812">Transmembrane</keyword>
<dbReference type="Pfam" id="PF00902">
    <property type="entry name" value="TatC"/>
    <property type="match status" value="1"/>
</dbReference>
<keyword evidence="3 5" id="KW-1133">Transmembrane helix</keyword>
<feature type="transmembrane region" description="Helical" evidence="5">
    <location>
        <begin position="21"/>
        <end position="47"/>
    </location>
</feature>
<comment type="caution">
    <text evidence="6">The sequence shown here is derived from an EMBL/GenBank/DDBJ whole genome shotgun (WGS) entry which is preliminary data.</text>
</comment>
<dbReference type="STRING" id="229920.ADM99_12700"/>
<comment type="subunit">
    <text evidence="5">Forms a complex with TatA.</text>
</comment>
<dbReference type="GO" id="GO:0033281">
    <property type="term" value="C:TAT protein transport complex"/>
    <property type="evidence" value="ECO:0007669"/>
    <property type="project" value="UniProtKB-UniRule"/>
</dbReference>
<dbReference type="PANTHER" id="PTHR30371">
    <property type="entry name" value="SEC-INDEPENDENT PROTEIN TRANSLOCASE PROTEIN TATC"/>
    <property type="match status" value="1"/>
</dbReference>
<dbReference type="PRINTS" id="PR01840">
    <property type="entry name" value="TATCFAMILY"/>
</dbReference>
<keyword evidence="7" id="KW-1185">Reference proteome</keyword>
<dbReference type="OrthoDB" id="9777044at2"/>
<dbReference type="RefSeq" id="WP_062422870.1">
    <property type="nucleotide sequence ID" value="NZ_BBYA01000011.1"/>
</dbReference>
<name>A0A0P6X7K4_9CHLR</name>
<dbReference type="AlphaFoldDB" id="A0A0P6X7K4"/>
<comment type="similarity">
    <text evidence="5">Belongs to the TatC family.</text>
</comment>
<feature type="transmembrane region" description="Helical" evidence="5">
    <location>
        <begin position="103"/>
        <end position="126"/>
    </location>
</feature>
<reference evidence="6 7" key="1">
    <citation type="submission" date="2015-07" db="EMBL/GenBank/DDBJ databases">
        <title>Genome sequence of Leptolinea tardivitalis DSM 16556.</title>
        <authorList>
            <person name="Hemp J."/>
            <person name="Ward L.M."/>
            <person name="Pace L.A."/>
            <person name="Fischer W.W."/>
        </authorList>
    </citation>
    <scope>NUCLEOTIDE SEQUENCE [LARGE SCALE GENOMIC DNA]</scope>
    <source>
        <strain evidence="6 7">YMTK-2</strain>
    </source>
</reference>
<keyword evidence="5" id="KW-0813">Transport</keyword>
<organism evidence="6 7">
    <name type="scientific">Leptolinea tardivitalis</name>
    <dbReference type="NCBI Taxonomy" id="229920"/>
    <lineage>
        <taxon>Bacteria</taxon>
        <taxon>Bacillati</taxon>
        <taxon>Chloroflexota</taxon>
        <taxon>Anaerolineae</taxon>
        <taxon>Anaerolineales</taxon>
        <taxon>Anaerolineaceae</taxon>
        <taxon>Leptolinea</taxon>
    </lineage>
</organism>
<dbReference type="PANTHER" id="PTHR30371:SF0">
    <property type="entry name" value="SEC-INDEPENDENT PROTEIN TRANSLOCASE PROTEIN TATC, CHLOROPLASTIC-RELATED"/>
    <property type="match status" value="1"/>
</dbReference>
<keyword evidence="5" id="KW-1003">Cell membrane</keyword>
<evidence type="ECO:0000313" key="6">
    <source>
        <dbReference type="EMBL" id="KPL71119.1"/>
    </source>
</evidence>
<dbReference type="NCBIfam" id="TIGR00945">
    <property type="entry name" value="tatC"/>
    <property type="match status" value="1"/>
</dbReference>
<comment type="subcellular location">
    <subcellularLocation>
        <location evidence="5">Cell membrane</location>
        <topology evidence="5">Multi-pass membrane protein</topology>
    </subcellularLocation>
    <subcellularLocation>
        <location evidence="1">Membrane</location>
        <topology evidence="1">Multi-pass membrane protein</topology>
    </subcellularLocation>
</comment>
<evidence type="ECO:0000256" key="2">
    <source>
        <dbReference type="ARBA" id="ARBA00022692"/>
    </source>
</evidence>
<protein>
    <recommendedName>
        <fullName evidence="5">Sec-independent protein translocase protein TatC</fullName>
    </recommendedName>
</protein>
<comment type="function">
    <text evidence="5">Part of the twin-arginine translocation (Tat) system that transports large folded proteins containing a characteristic twin-arginine motif in their signal peptide across membranes.</text>
</comment>
<evidence type="ECO:0000256" key="4">
    <source>
        <dbReference type="ARBA" id="ARBA00023136"/>
    </source>
</evidence>
<dbReference type="Proteomes" id="UP000050430">
    <property type="component" value="Unassembled WGS sequence"/>
</dbReference>
<keyword evidence="4 5" id="KW-0472">Membrane</keyword>
<dbReference type="EMBL" id="LGCK01000012">
    <property type="protein sequence ID" value="KPL71119.1"/>
    <property type="molecule type" value="Genomic_DNA"/>
</dbReference>
<dbReference type="GO" id="GO:0009977">
    <property type="term" value="F:proton motive force dependent protein transmembrane transporter activity"/>
    <property type="evidence" value="ECO:0007669"/>
    <property type="project" value="TreeGrafter"/>
</dbReference>
<keyword evidence="5" id="KW-0653">Protein transport</keyword>
<feature type="transmembrane region" description="Helical" evidence="5">
    <location>
        <begin position="67"/>
        <end position="91"/>
    </location>
</feature>
<keyword evidence="5" id="KW-0811">Translocation</keyword>
<sequence>MDDNSLLAGLAPHFQELRRRLLVALIALVVCVLASFVFADRIINFLVEPIGGLQKLQSIEVTENISVFMKVALLSGFILALPIIAYEIVAFIVPGLEPREKRWLFISLPFIVILFVAGVAFTYFVMLKAAIPFLVNFLGVQTVPRLSNYVGFVTNLMFWIGLSFESPLVVLLLAKLKLVNARMLLKGWRVAIIVSAVLAAIITPTTDPVNMGLLMVPLMGLYLISIFLAYLVR</sequence>
<dbReference type="GO" id="GO:0065002">
    <property type="term" value="P:intracellular protein transmembrane transport"/>
    <property type="evidence" value="ECO:0007669"/>
    <property type="project" value="TreeGrafter"/>
</dbReference>
<dbReference type="InterPro" id="IPR002033">
    <property type="entry name" value="TatC"/>
</dbReference>
<evidence type="ECO:0000256" key="3">
    <source>
        <dbReference type="ARBA" id="ARBA00022989"/>
    </source>
</evidence>
<proteinExistence type="inferred from homology"/>
<accession>A0A0P6X7K4</accession>
<feature type="transmembrane region" description="Helical" evidence="5">
    <location>
        <begin position="186"/>
        <end position="205"/>
    </location>
</feature>
<dbReference type="HAMAP" id="MF_00902">
    <property type="entry name" value="TatC"/>
    <property type="match status" value="1"/>
</dbReference>
<feature type="transmembrane region" description="Helical" evidence="5">
    <location>
        <begin position="211"/>
        <end position="232"/>
    </location>
</feature>
<evidence type="ECO:0000256" key="1">
    <source>
        <dbReference type="ARBA" id="ARBA00004141"/>
    </source>
</evidence>
<gene>
    <name evidence="5" type="primary">tatC</name>
    <name evidence="6" type="ORF">ADM99_12700</name>
</gene>
<dbReference type="GO" id="GO:0043953">
    <property type="term" value="P:protein transport by the Tat complex"/>
    <property type="evidence" value="ECO:0007669"/>
    <property type="project" value="UniProtKB-UniRule"/>
</dbReference>
<evidence type="ECO:0000313" key="7">
    <source>
        <dbReference type="Proteomes" id="UP000050430"/>
    </source>
</evidence>